<evidence type="ECO:0000313" key="2">
    <source>
        <dbReference type="EMBL" id="KAE9592659.1"/>
    </source>
</evidence>
<protein>
    <submittedName>
        <fullName evidence="2">Uncharacterized protein</fullName>
    </submittedName>
</protein>
<reference evidence="3" key="1">
    <citation type="journal article" date="2020" name="Nat. Commun.">
        <title>Genome sequence of the cluster root forming white lupin.</title>
        <authorList>
            <person name="Hufnagel B."/>
            <person name="Marques A."/>
            <person name="Soriano A."/>
            <person name="Marques L."/>
            <person name="Divol F."/>
            <person name="Doumas P."/>
            <person name="Sallet E."/>
            <person name="Mancinotti D."/>
            <person name="Carrere S."/>
            <person name="Marande W."/>
            <person name="Arribat S."/>
            <person name="Keller J."/>
            <person name="Huneau C."/>
            <person name="Blein T."/>
            <person name="Aime D."/>
            <person name="Laguerre M."/>
            <person name="Taylor J."/>
            <person name="Schubert V."/>
            <person name="Nelson M."/>
            <person name="Geu-Flores F."/>
            <person name="Crespi M."/>
            <person name="Gallardo-Guerrero K."/>
            <person name="Delaux P.-M."/>
            <person name="Salse J."/>
            <person name="Berges H."/>
            <person name="Guyot R."/>
            <person name="Gouzy J."/>
            <person name="Peret B."/>
        </authorList>
    </citation>
    <scope>NUCLEOTIDE SEQUENCE [LARGE SCALE GENOMIC DNA]</scope>
    <source>
        <strain evidence="3">cv. Amiga</strain>
    </source>
</reference>
<dbReference type="Proteomes" id="UP000447434">
    <property type="component" value="Chromosome 19"/>
</dbReference>
<keyword evidence="1" id="KW-1133">Transmembrane helix</keyword>
<dbReference type="AlphaFoldDB" id="A0A6A4NZ66"/>
<sequence>MGGGGVVCDHASLWLSGFSSNFGVGLPILAELMIMEGLKLALNLELKMVLVWLISWRDLALIHRITSEYVNLILPRSVFCDLVLFFFFVL</sequence>
<feature type="transmembrane region" description="Helical" evidence="1">
    <location>
        <begin position="12"/>
        <end position="34"/>
    </location>
</feature>
<dbReference type="EMBL" id="WOCE01000019">
    <property type="protein sequence ID" value="KAE9592659.1"/>
    <property type="molecule type" value="Genomic_DNA"/>
</dbReference>
<comment type="caution">
    <text evidence="2">The sequence shown here is derived from an EMBL/GenBank/DDBJ whole genome shotgun (WGS) entry which is preliminary data.</text>
</comment>
<name>A0A6A4NZ66_LUPAL</name>
<proteinExistence type="predicted"/>
<accession>A0A6A4NZ66</accession>
<gene>
    <name evidence="2" type="ORF">Lalb_Chr19g0131591</name>
</gene>
<feature type="transmembrane region" description="Helical" evidence="1">
    <location>
        <begin position="69"/>
        <end position="89"/>
    </location>
</feature>
<evidence type="ECO:0000313" key="3">
    <source>
        <dbReference type="Proteomes" id="UP000447434"/>
    </source>
</evidence>
<keyword evidence="1" id="KW-0472">Membrane</keyword>
<organism evidence="2 3">
    <name type="scientific">Lupinus albus</name>
    <name type="common">White lupine</name>
    <name type="synonym">Lupinus termis</name>
    <dbReference type="NCBI Taxonomy" id="3870"/>
    <lineage>
        <taxon>Eukaryota</taxon>
        <taxon>Viridiplantae</taxon>
        <taxon>Streptophyta</taxon>
        <taxon>Embryophyta</taxon>
        <taxon>Tracheophyta</taxon>
        <taxon>Spermatophyta</taxon>
        <taxon>Magnoliopsida</taxon>
        <taxon>eudicotyledons</taxon>
        <taxon>Gunneridae</taxon>
        <taxon>Pentapetalae</taxon>
        <taxon>rosids</taxon>
        <taxon>fabids</taxon>
        <taxon>Fabales</taxon>
        <taxon>Fabaceae</taxon>
        <taxon>Papilionoideae</taxon>
        <taxon>50 kb inversion clade</taxon>
        <taxon>genistoids sensu lato</taxon>
        <taxon>core genistoids</taxon>
        <taxon>Genisteae</taxon>
        <taxon>Lupinus</taxon>
    </lineage>
</organism>
<evidence type="ECO:0000256" key="1">
    <source>
        <dbReference type="SAM" id="Phobius"/>
    </source>
</evidence>
<keyword evidence="1" id="KW-0812">Transmembrane</keyword>
<keyword evidence="3" id="KW-1185">Reference proteome</keyword>